<evidence type="ECO:0000313" key="10">
    <source>
        <dbReference type="Proteomes" id="UP001295423"/>
    </source>
</evidence>
<dbReference type="InterPro" id="IPR002207">
    <property type="entry name" value="Peroxidase_I"/>
</dbReference>
<dbReference type="Pfam" id="PF00141">
    <property type="entry name" value="peroxidase"/>
    <property type="match status" value="1"/>
</dbReference>
<dbReference type="InterPro" id="IPR019793">
    <property type="entry name" value="Peroxidases_heam-ligand_BS"/>
</dbReference>
<reference evidence="9" key="1">
    <citation type="submission" date="2023-08" db="EMBL/GenBank/DDBJ databases">
        <authorList>
            <person name="Audoor S."/>
            <person name="Bilcke G."/>
        </authorList>
    </citation>
    <scope>NUCLEOTIDE SEQUENCE</scope>
</reference>
<dbReference type="PANTHER" id="PTHR31356">
    <property type="entry name" value="THYLAKOID LUMENAL 29 KDA PROTEIN, CHLOROPLASTIC-RELATED"/>
    <property type="match status" value="1"/>
</dbReference>
<keyword evidence="4" id="KW-0560">Oxidoreductase</keyword>
<dbReference type="EMBL" id="CAKOGP040000224">
    <property type="protein sequence ID" value="CAJ1932386.1"/>
    <property type="molecule type" value="Genomic_DNA"/>
</dbReference>
<evidence type="ECO:0000256" key="2">
    <source>
        <dbReference type="ARBA" id="ARBA00022617"/>
    </source>
</evidence>
<dbReference type="CDD" id="cd00691">
    <property type="entry name" value="ascorbate_peroxidase"/>
    <property type="match status" value="1"/>
</dbReference>
<evidence type="ECO:0000259" key="8">
    <source>
        <dbReference type="PROSITE" id="PS50873"/>
    </source>
</evidence>
<comment type="similarity">
    <text evidence="6">Belongs to the peroxidase family.</text>
</comment>
<dbReference type="Gene3D" id="1.10.520.10">
    <property type="match status" value="1"/>
</dbReference>
<evidence type="ECO:0000256" key="7">
    <source>
        <dbReference type="SAM" id="SignalP"/>
    </source>
</evidence>
<keyword evidence="5" id="KW-0408">Iron</keyword>
<dbReference type="Gene3D" id="1.10.420.10">
    <property type="entry name" value="Peroxidase, domain 2"/>
    <property type="match status" value="1"/>
</dbReference>
<evidence type="ECO:0000256" key="1">
    <source>
        <dbReference type="ARBA" id="ARBA00022559"/>
    </source>
</evidence>
<dbReference type="PROSITE" id="PS00436">
    <property type="entry name" value="PEROXIDASE_2"/>
    <property type="match status" value="1"/>
</dbReference>
<feature type="signal peptide" evidence="7">
    <location>
        <begin position="1"/>
        <end position="23"/>
    </location>
</feature>
<dbReference type="GO" id="GO:0046872">
    <property type="term" value="F:metal ion binding"/>
    <property type="evidence" value="ECO:0007669"/>
    <property type="project" value="UniProtKB-KW"/>
</dbReference>
<gene>
    <name evidence="9" type="ORF">CYCCA115_LOCUS2810</name>
</gene>
<organism evidence="9 10">
    <name type="scientific">Cylindrotheca closterium</name>
    <dbReference type="NCBI Taxonomy" id="2856"/>
    <lineage>
        <taxon>Eukaryota</taxon>
        <taxon>Sar</taxon>
        <taxon>Stramenopiles</taxon>
        <taxon>Ochrophyta</taxon>
        <taxon>Bacillariophyta</taxon>
        <taxon>Bacillariophyceae</taxon>
        <taxon>Bacillariophycidae</taxon>
        <taxon>Bacillariales</taxon>
        <taxon>Bacillariaceae</taxon>
        <taxon>Cylindrotheca</taxon>
    </lineage>
</organism>
<dbReference type="GO" id="GO:0042744">
    <property type="term" value="P:hydrogen peroxide catabolic process"/>
    <property type="evidence" value="ECO:0007669"/>
    <property type="project" value="TreeGrafter"/>
</dbReference>
<evidence type="ECO:0000256" key="3">
    <source>
        <dbReference type="ARBA" id="ARBA00022723"/>
    </source>
</evidence>
<dbReference type="PRINTS" id="PR00459">
    <property type="entry name" value="ASPEROXIDASE"/>
</dbReference>
<evidence type="ECO:0000313" key="9">
    <source>
        <dbReference type="EMBL" id="CAJ1932386.1"/>
    </source>
</evidence>
<dbReference type="AlphaFoldDB" id="A0AAD2CGZ1"/>
<evidence type="ECO:0000256" key="4">
    <source>
        <dbReference type="ARBA" id="ARBA00023002"/>
    </source>
</evidence>
<keyword evidence="3" id="KW-0479">Metal-binding</keyword>
<sequence length="306" mass="33509">MKIQSFGLLSLLVVVSWTSNGSAFVPRSITTRSSTSSFALSAAATSDLPAVRSAIADLVKEKNCGPILIRLAWHDAGTYSKEDNSGGPRGVMRLEGDKCEADFGANAGLAVARDLIQIIKDDLAADMSTADFWALASIVAIEEMGGPKIKFRMGRKDAKEVSESVPEGRHPDGDKGSDHLREVFGRMGLTDQDIVILSGAHTVGSCHLDRSGFDGPWTEQPYQFDNSYYKDMLNKQWKETETSAGNPQYNSDSGTMMLISDLALMKDDKFRVYVDKYAQDQDAFFADFAESYQKLLELGCKDLQDA</sequence>
<dbReference type="PRINTS" id="PR00458">
    <property type="entry name" value="PEROXIDASE"/>
</dbReference>
<feature type="chain" id="PRO_5042077242" description="Plant heme peroxidase family profile domain-containing protein" evidence="7">
    <location>
        <begin position="24"/>
        <end position="306"/>
    </location>
</feature>
<dbReference type="PROSITE" id="PS00435">
    <property type="entry name" value="PEROXIDASE_1"/>
    <property type="match status" value="1"/>
</dbReference>
<dbReference type="PROSITE" id="PS50873">
    <property type="entry name" value="PEROXIDASE_4"/>
    <property type="match status" value="1"/>
</dbReference>
<accession>A0AAD2CGZ1</accession>
<dbReference type="GO" id="GO:0000302">
    <property type="term" value="P:response to reactive oxygen species"/>
    <property type="evidence" value="ECO:0007669"/>
    <property type="project" value="TreeGrafter"/>
</dbReference>
<evidence type="ECO:0000256" key="6">
    <source>
        <dbReference type="RuleBase" id="RU004241"/>
    </source>
</evidence>
<keyword evidence="1" id="KW-0575">Peroxidase</keyword>
<feature type="domain" description="Plant heme peroxidase family profile" evidence="8">
    <location>
        <begin position="68"/>
        <end position="306"/>
    </location>
</feature>
<proteinExistence type="inferred from homology"/>
<dbReference type="GO" id="GO:0020037">
    <property type="term" value="F:heme binding"/>
    <property type="evidence" value="ECO:0007669"/>
    <property type="project" value="InterPro"/>
</dbReference>
<dbReference type="GO" id="GO:0004601">
    <property type="term" value="F:peroxidase activity"/>
    <property type="evidence" value="ECO:0007669"/>
    <property type="project" value="UniProtKB-KW"/>
</dbReference>
<keyword evidence="10" id="KW-1185">Reference proteome</keyword>
<dbReference type="InterPro" id="IPR010255">
    <property type="entry name" value="Haem_peroxidase_sf"/>
</dbReference>
<dbReference type="InterPro" id="IPR002016">
    <property type="entry name" value="Haem_peroxidase"/>
</dbReference>
<dbReference type="PANTHER" id="PTHR31356:SF66">
    <property type="entry name" value="CATALASE-PEROXIDASE"/>
    <property type="match status" value="1"/>
</dbReference>
<dbReference type="SUPFAM" id="SSF48113">
    <property type="entry name" value="Heme-dependent peroxidases"/>
    <property type="match status" value="1"/>
</dbReference>
<protein>
    <recommendedName>
        <fullName evidence="8">Plant heme peroxidase family profile domain-containing protein</fullName>
    </recommendedName>
</protein>
<evidence type="ECO:0000256" key="5">
    <source>
        <dbReference type="ARBA" id="ARBA00023004"/>
    </source>
</evidence>
<dbReference type="InterPro" id="IPR044831">
    <property type="entry name" value="Ccp1-like"/>
</dbReference>
<keyword evidence="7" id="KW-0732">Signal</keyword>
<dbReference type="InterPro" id="IPR019794">
    <property type="entry name" value="Peroxidases_AS"/>
</dbReference>
<comment type="caution">
    <text evidence="9">The sequence shown here is derived from an EMBL/GenBank/DDBJ whole genome shotgun (WGS) entry which is preliminary data.</text>
</comment>
<name>A0AAD2CGZ1_9STRA</name>
<dbReference type="Proteomes" id="UP001295423">
    <property type="component" value="Unassembled WGS sequence"/>
</dbReference>
<dbReference type="GO" id="GO:0034599">
    <property type="term" value="P:cellular response to oxidative stress"/>
    <property type="evidence" value="ECO:0007669"/>
    <property type="project" value="InterPro"/>
</dbReference>
<keyword evidence="2" id="KW-0349">Heme</keyword>